<dbReference type="RefSeq" id="WP_112768635.1">
    <property type="nucleotide sequence ID" value="NZ_CP063191.1"/>
</dbReference>
<name>A0A364VE49_9CORY</name>
<comment type="caution">
    <text evidence="1">The sequence shown here is derived from an EMBL/GenBank/DDBJ whole genome shotgun (WGS) entry which is preliminary data.</text>
</comment>
<dbReference type="EMBL" id="PHQP01000003">
    <property type="protein sequence ID" value="RAV34919.1"/>
    <property type="molecule type" value="Genomic_DNA"/>
</dbReference>
<reference evidence="1 2" key="1">
    <citation type="journal article" date="2018" name="Syst. Appl. Microbiol.">
        <title>Corynebacterium heidelbergense sp. nov., isolated from the preen glands of Egyptian geese (Alopochen aegyptiacus).</title>
        <authorList>
            <person name="Braun M.S."/>
            <person name="Wang E."/>
            <person name="Zimmermann S."/>
            <person name="Wink M."/>
        </authorList>
    </citation>
    <scope>NUCLEOTIDE SEQUENCE [LARGE SCALE GENOMIC DNA]</scope>
    <source>
        <strain evidence="1 2">DSM 104638</strain>
    </source>
</reference>
<evidence type="ECO:0000313" key="2">
    <source>
        <dbReference type="Proteomes" id="UP000251047"/>
    </source>
</evidence>
<proteinExistence type="predicted"/>
<protein>
    <submittedName>
        <fullName evidence="1">Uncharacterized protein</fullName>
    </submittedName>
</protein>
<dbReference type="Proteomes" id="UP000251047">
    <property type="component" value="Unassembled WGS sequence"/>
</dbReference>
<organism evidence="1 2">
    <name type="scientific">Corynebacterium heidelbergense</name>
    <dbReference type="NCBI Taxonomy" id="2055947"/>
    <lineage>
        <taxon>Bacteria</taxon>
        <taxon>Bacillati</taxon>
        <taxon>Actinomycetota</taxon>
        <taxon>Actinomycetes</taxon>
        <taxon>Mycobacteriales</taxon>
        <taxon>Corynebacteriaceae</taxon>
        <taxon>Corynebacterium</taxon>
    </lineage>
</organism>
<gene>
    <name evidence="1" type="ORF">CWC39_00850</name>
</gene>
<accession>A0A364VE49</accession>
<evidence type="ECO:0000313" key="1">
    <source>
        <dbReference type="EMBL" id="RAV34919.1"/>
    </source>
</evidence>
<sequence>MKIRLLVDQWDEPTEGGYLTHVKGDVVDAGEADAARLVGAGAAVGVPVESEKKEAPKRRVRRGGDK</sequence>
<dbReference type="AlphaFoldDB" id="A0A364VE49"/>